<dbReference type="InterPro" id="IPR006884">
    <property type="entry name" value="Fzo/mitofusin_HR2"/>
</dbReference>
<dbReference type="SUPFAM" id="SSF52540">
    <property type="entry name" value="P-loop containing nucleoside triphosphate hydrolases"/>
    <property type="match status" value="1"/>
</dbReference>
<evidence type="ECO:0000259" key="11">
    <source>
        <dbReference type="PROSITE" id="PS51718"/>
    </source>
</evidence>
<protein>
    <recommendedName>
        <fullName evidence="11">Dynamin-type G domain-containing protein</fullName>
    </recommendedName>
</protein>
<sequence length="749" mass="84932">MSATMPRTESVFEEFSDAKRKIQEVFEQIKEQIEAVQTFIEHVVTIDTDHVLSSDTIGDLNELVVKVTGVHEILSRDQMKVAFFGRTSNGKSTCINAMLWDKVLPSGIGHTTSCFLAVEGSGKPNPYIITEDGEEQAVEKVQKLAHALSGAAEKLTEDSLIKICWPKNKCRILNAEVCIVDSPGVDVTPDLDLWIDKHCLDADVFILVANAESTMMQAEKNFFHKVSECFSKPNIFILHNRWDASAQEPDMMDEVRAQHMERAEAFLTDELKIYNSAEAQNRVFFISAREMLNTRIARTKGIPENPNNFPDGFKSRQLEFEEFEKKFEECITRSAIATKFSQHVSGGESTVKHLSKMLANLNTSALVVRNIANDEADTQKMRKNFNKEQMEKVTKKVHEQISTITDNVSNQVAAALDIELGKVSELVGNFKFEKFHPSKFVIDAYRKKLIEHVEDGVRQNLVSLCSSSLSEEVNRAKQEMIEGLTKCYQGTKKDAKKCELEAKHPFSLQYEINFFALNDFKEDLSFKFSASPARIFEKVPYLGKAVTSYSVLTFLQNMTVAASTNLPAQIENITNGTVRAADMETLNRFVPSGFVAAAAWKFWTKSGLSTVGNRVIVSAAIAYAGYYAFERIRWTPARQGQEFRKQFAEHASEKLRHSVEYTASKCSDQVSAELKETFTRLEITARDVTNDLKDEINQLEEKSQHYEGIAEMSKKWKNKFDWLEIELRNYRNDFIPKMPSRPSAQKLDM</sequence>
<dbReference type="InterPro" id="IPR027094">
    <property type="entry name" value="Mitofusin_fam"/>
</dbReference>
<dbReference type="SUPFAM" id="SSF111479">
    <property type="entry name" value="Fzo-like conserved region"/>
    <property type="match status" value="1"/>
</dbReference>
<evidence type="ECO:0000313" key="13">
    <source>
        <dbReference type="Proteomes" id="UP000001307"/>
    </source>
</evidence>
<proteinExistence type="predicted"/>
<dbReference type="Proteomes" id="UP000001307">
    <property type="component" value="Unassembled WGS sequence"/>
</dbReference>
<comment type="subcellular location">
    <subcellularLocation>
        <location evidence="1">Mitochondrion outer membrane</location>
        <topology evidence="1">Multi-pass membrane protein</topology>
    </subcellularLocation>
</comment>
<dbReference type="CDD" id="cd09912">
    <property type="entry name" value="DLP_2"/>
    <property type="match status" value="1"/>
</dbReference>
<keyword evidence="7" id="KW-0175">Coiled coil</keyword>
<keyword evidence="10" id="KW-0472">Membrane</keyword>
<evidence type="ECO:0000256" key="9">
    <source>
        <dbReference type="ARBA" id="ARBA00023134"/>
    </source>
</evidence>
<keyword evidence="2" id="KW-0812">Transmembrane</keyword>
<organism evidence="12">
    <name type="scientific">Oikopleura dioica</name>
    <name type="common">Tunicate</name>
    <dbReference type="NCBI Taxonomy" id="34765"/>
    <lineage>
        <taxon>Eukaryota</taxon>
        <taxon>Metazoa</taxon>
        <taxon>Chordata</taxon>
        <taxon>Tunicata</taxon>
        <taxon>Appendicularia</taxon>
        <taxon>Copelata</taxon>
        <taxon>Oikopleuridae</taxon>
        <taxon>Oikopleura</taxon>
    </lineage>
</organism>
<dbReference type="Gene3D" id="3.40.50.300">
    <property type="entry name" value="P-loop containing nucleotide triphosphate hydrolases"/>
    <property type="match status" value="1"/>
</dbReference>
<dbReference type="AlphaFoldDB" id="E4XG59"/>
<reference evidence="12" key="1">
    <citation type="journal article" date="2010" name="Science">
        <title>Plasticity of animal genome architecture unmasked by rapid evolution of a pelagic tunicate.</title>
        <authorList>
            <person name="Denoeud F."/>
            <person name="Henriet S."/>
            <person name="Mungpakdee S."/>
            <person name="Aury J.M."/>
            <person name="Da Silva C."/>
            <person name="Brinkmann H."/>
            <person name="Mikhaleva J."/>
            <person name="Olsen L.C."/>
            <person name="Jubin C."/>
            <person name="Canestro C."/>
            <person name="Bouquet J.M."/>
            <person name="Danks G."/>
            <person name="Poulain J."/>
            <person name="Campsteijn C."/>
            <person name="Adamski M."/>
            <person name="Cross I."/>
            <person name="Yadetie F."/>
            <person name="Muffato M."/>
            <person name="Louis A."/>
            <person name="Butcher S."/>
            <person name="Tsagkogeorga G."/>
            <person name="Konrad A."/>
            <person name="Singh S."/>
            <person name="Jensen M.F."/>
            <person name="Cong E.H."/>
            <person name="Eikeseth-Otteraa H."/>
            <person name="Noel B."/>
            <person name="Anthouard V."/>
            <person name="Porcel B.M."/>
            <person name="Kachouri-Lafond R."/>
            <person name="Nishino A."/>
            <person name="Ugolini M."/>
            <person name="Chourrout P."/>
            <person name="Nishida H."/>
            <person name="Aasland R."/>
            <person name="Huzurbazar S."/>
            <person name="Westhof E."/>
            <person name="Delsuc F."/>
            <person name="Lehrach H."/>
            <person name="Reinhardt R."/>
            <person name="Weissenbach J."/>
            <person name="Roy S.W."/>
            <person name="Artiguenave F."/>
            <person name="Postlethwait J.H."/>
            <person name="Manak J.R."/>
            <person name="Thompson E.M."/>
            <person name="Jaillon O."/>
            <person name="Du Pasquier L."/>
            <person name="Boudinot P."/>
            <person name="Liberles D.A."/>
            <person name="Volff J.N."/>
            <person name="Philippe H."/>
            <person name="Lenhard B."/>
            <person name="Roest Crollius H."/>
            <person name="Wincker P."/>
            <person name="Chourrout D."/>
        </authorList>
    </citation>
    <scope>NUCLEOTIDE SEQUENCE [LARGE SCALE GENOMIC DNA]</scope>
</reference>
<dbReference type="GO" id="GO:0003924">
    <property type="term" value="F:GTPase activity"/>
    <property type="evidence" value="ECO:0007669"/>
    <property type="project" value="InterPro"/>
</dbReference>
<accession>E4XG59</accession>
<feature type="domain" description="Dynamin-type G" evidence="11">
    <location>
        <begin position="75"/>
        <end position="332"/>
    </location>
</feature>
<gene>
    <name evidence="12" type="ORF">GSOID_T00010467001</name>
</gene>
<evidence type="ECO:0000256" key="1">
    <source>
        <dbReference type="ARBA" id="ARBA00004374"/>
    </source>
</evidence>
<evidence type="ECO:0000256" key="6">
    <source>
        <dbReference type="ARBA" id="ARBA00022989"/>
    </source>
</evidence>
<evidence type="ECO:0000256" key="2">
    <source>
        <dbReference type="ARBA" id="ARBA00022692"/>
    </source>
</evidence>
<keyword evidence="9" id="KW-0342">GTP-binding</keyword>
<evidence type="ECO:0000256" key="10">
    <source>
        <dbReference type="ARBA" id="ARBA00023136"/>
    </source>
</evidence>
<dbReference type="Gene3D" id="1.20.5.110">
    <property type="match status" value="1"/>
</dbReference>
<evidence type="ECO:0000256" key="3">
    <source>
        <dbReference type="ARBA" id="ARBA00022741"/>
    </source>
</evidence>
<evidence type="ECO:0000256" key="7">
    <source>
        <dbReference type="ARBA" id="ARBA00023054"/>
    </source>
</evidence>
<dbReference type="OrthoDB" id="6256226at2759"/>
<dbReference type="GO" id="GO:0005525">
    <property type="term" value="F:GTP binding"/>
    <property type="evidence" value="ECO:0007669"/>
    <property type="project" value="UniProtKB-KW"/>
</dbReference>
<dbReference type="PROSITE" id="PS51718">
    <property type="entry name" value="G_DYNAMIN_2"/>
    <property type="match status" value="1"/>
</dbReference>
<dbReference type="PANTHER" id="PTHR10465">
    <property type="entry name" value="TRANSMEMBRANE GTPASE FZO1"/>
    <property type="match status" value="1"/>
</dbReference>
<dbReference type="InterPro" id="IPR030381">
    <property type="entry name" value="G_DYNAMIN_dom"/>
</dbReference>
<dbReference type="FunFam" id="3.40.50.300:FF:000214">
    <property type="entry name" value="Mitofusin 2"/>
    <property type="match status" value="1"/>
</dbReference>
<dbReference type="InterPro" id="IPR027417">
    <property type="entry name" value="P-loop_NTPase"/>
</dbReference>
<dbReference type="FunCoup" id="E4XG59">
    <property type="interactions" value="347"/>
</dbReference>
<name>E4XG59_OIKDI</name>
<evidence type="ECO:0000256" key="5">
    <source>
        <dbReference type="ARBA" id="ARBA00022801"/>
    </source>
</evidence>
<evidence type="ECO:0000256" key="8">
    <source>
        <dbReference type="ARBA" id="ARBA00023128"/>
    </source>
</evidence>
<dbReference type="InParanoid" id="E4XG59"/>
<evidence type="ECO:0000313" key="12">
    <source>
        <dbReference type="EMBL" id="CBY09657.1"/>
    </source>
</evidence>
<keyword evidence="6" id="KW-1133">Transmembrane helix</keyword>
<keyword evidence="5" id="KW-0378">Hydrolase</keyword>
<dbReference type="Pfam" id="PF04799">
    <property type="entry name" value="Fzo_mitofusin"/>
    <property type="match status" value="1"/>
</dbReference>
<dbReference type="GO" id="GO:0005741">
    <property type="term" value="C:mitochondrial outer membrane"/>
    <property type="evidence" value="ECO:0007669"/>
    <property type="project" value="UniProtKB-SubCell"/>
</dbReference>
<dbReference type="PANTHER" id="PTHR10465:SF3">
    <property type="entry name" value="TRANSMEMBRANE GTPASE MARF-RELATED"/>
    <property type="match status" value="1"/>
</dbReference>
<dbReference type="InterPro" id="IPR045063">
    <property type="entry name" value="Dynamin_N"/>
</dbReference>
<dbReference type="GO" id="GO:0008053">
    <property type="term" value="P:mitochondrial fusion"/>
    <property type="evidence" value="ECO:0007669"/>
    <property type="project" value="InterPro"/>
</dbReference>
<keyword evidence="8" id="KW-0496">Mitochondrion</keyword>
<keyword evidence="3" id="KW-0547">Nucleotide-binding</keyword>
<dbReference type="GO" id="GO:0051646">
    <property type="term" value="P:mitochondrion localization"/>
    <property type="evidence" value="ECO:0007669"/>
    <property type="project" value="TreeGrafter"/>
</dbReference>
<keyword evidence="4" id="KW-1000">Mitochondrion outer membrane</keyword>
<keyword evidence="13" id="KW-1185">Reference proteome</keyword>
<evidence type="ECO:0000256" key="4">
    <source>
        <dbReference type="ARBA" id="ARBA00022787"/>
    </source>
</evidence>
<dbReference type="Pfam" id="PF00350">
    <property type="entry name" value="Dynamin_N"/>
    <property type="match status" value="1"/>
</dbReference>
<dbReference type="EMBL" id="FN653047">
    <property type="protein sequence ID" value="CBY09657.1"/>
    <property type="molecule type" value="Genomic_DNA"/>
</dbReference>